<evidence type="ECO:0008006" key="3">
    <source>
        <dbReference type="Google" id="ProtNLM"/>
    </source>
</evidence>
<dbReference type="InterPro" id="IPR016024">
    <property type="entry name" value="ARM-type_fold"/>
</dbReference>
<accession>A0A1A7PTR7</accession>
<organism evidence="1 2">
    <name type="scientific">Gallibacterium genomosp. 3</name>
    <dbReference type="NCBI Taxonomy" id="505345"/>
    <lineage>
        <taxon>Bacteria</taxon>
        <taxon>Pseudomonadati</taxon>
        <taxon>Pseudomonadota</taxon>
        <taxon>Gammaproteobacteria</taxon>
        <taxon>Pasteurellales</taxon>
        <taxon>Pasteurellaceae</taxon>
        <taxon>Gallibacterium</taxon>
    </lineage>
</organism>
<comment type="caution">
    <text evidence="1">The sequence shown here is derived from an EMBL/GenBank/DDBJ whole genome shotgun (WGS) entry which is preliminary data.</text>
</comment>
<dbReference type="RefSeq" id="WP_065237019.1">
    <property type="nucleotide sequence ID" value="NZ_JTJR01000013.1"/>
</dbReference>
<dbReference type="InterPro" id="IPR011989">
    <property type="entry name" value="ARM-like"/>
</dbReference>
<dbReference type="AlphaFoldDB" id="A0A1A7PTR7"/>
<dbReference type="Proteomes" id="UP000092626">
    <property type="component" value="Unassembled WGS sequence"/>
</dbReference>
<evidence type="ECO:0000313" key="2">
    <source>
        <dbReference type="Proteomes" id="UP000092626"/>
    </source>
</evidence>
<dbReference type="SUPFAM" id="SSF48371">
    <property type="entry name" value="ARM repeat"/>
    <property type="match status" value="1"/>
</dbReference>
<dbReference type="Pfam" id="PF13646">
    <property type="entry name" value="HEAT_2"/>
    <property type="match status" value="1"/>
</dbReference>
<protein>
    <recommendedName>
        <fullName evidence="3">HEAT repeat domain-containing protein</fullName>
    </recommendedName>
</protein>
<sequence length="232" mass="27156">MIDLIKRFDEIKNTNSFKEHNKFINELLENENNEYYNIHYQFICDNSNDLLHERLCRAFTKRTVSACFFLLEKALDKNIKNSLLADIIQILGLMEFFQVIEYIPNFLLNNDELVRYKCIIVLGWLGKEKEISILSQILNSDEIEYLRGVSATAMRQIWYNYPDLKNKIIDCLYPRLLIEKSEMVNAMILISLQDILGKNIGVSENLHGEISGDINKSKIKLISLVKEIYHKA</sequence>
<proteinExistence type="predicted"/>
<dbReference type="EMBL" id="JTJR01000013">
    <property type="protein sequence ID" value="OBX05117.1"/>
    <property type="molecule type" value="Genomic_DNA"/>
</dbReference>
<evidence type="ECO:0000313" key="1">
    <source>
        <dbReference type="EMBL" id="OBX05117.1"/>
    </source>
</evidence>
<name>A0A1A7PTR7_9PAST</name>
<gene>
    <name evidence="1" type="ORF">QV06_03830</name>
</gene>
<reference evidence="1 2" key="1">
    <citation type="submission" date="2014-11" db="EMBL/GenBank/DDBJ databases">
        <title>Pan-genome of Gallibacterium spp.</title>
        <authorList>
            <person name="Kudirkiene E."/>
            <person name="Bojesen A.M."/>
        </authorList>
    </citation>
    <scope>NUCLEOTIDE SEQUENCE [LARGE SCALE GENOMIC DNA]</scope>
    <source>
        <strain evidence="1 2">59/S3/89</strain>
    </source>
</reference>
<dbReference type="Gene3D" id="1.25.10.10">
    <property type="entry name" value="Leucine-rich Repeat Variant"/>
    <property type="match status" value="1"/>
</dbReference>